<gene>
    <name evidence="4" type="ORF">LENED_003641</name>
</gene>
<evidence type="ECO:0000256" key="2">
    <source>
        <dbReference type="ARBA" id="ARBA00022857"/>
    </source>
</evidence>
<dbReference type="STRING" id="5353.A0A1Q3E4H9"/>
<dbReference type="EMBL" id="BDGU01000080">
    <property type="protein sequence ID" value="GAW02014.1"/>
    <property type="molecule type" value="Genomic_DNA"/>
</dbReference>
<sequence length="360" mass="38890">MASSNLPLTVGMPFNRVLFSFRCQNNFEAHPMNLAIRRDEYDPSLLPDLTGKVALVTGSNSPLGIGWNVANQLALQGAKVYVHARTLDKAQAGITAILASSQGRISVKQLEPFVVELSNLRAVRDVAAAFVVKESRLDILVNNAAVLACGLKLDDHGISTSMTVNHFAPFVLTLGLLPLLKKTAQNHPGVRIVTLSSIAHVLITPDVKVDSLQSLNNDFGERDGAEANLKRYGYSKLANILFAKELQRKLDEAGIQAISVAVHPGGVKTDGSINFVGPENLSRLDDAQTPLQGALAPLFVAAAEEVWEERSKWAAAYVMPYGVPSPEDESEAAKDSKLAKELWETTEKVLTENVGISVKF</sequence>
<protein>
    <submittedName>
        <fullName evidence="4">Short-chain dehydrogenase</fullName>
    </submittedName>
</protein>
<dbReference type="SUPFAM" id="SSF51735">
    <property type="entry name" value="NAD(P)-binding Rossmann-fold domains"/>
    <property type="match status" value="1"/>
</dbReference>
<dbReference type="InterPro" id="IPR002347">
    <property type="entry name" value="SDR_fam"/>
</dbReference>
<evidence type="ECO:0000313" key="4">
    <source>
        <dbReference type="EMBL" id="GAW02014.1"/>
    </source>
</evidence>
<keyword evidence="5" id="KW-1185">Reference proteome</keyword>
<name>A0A1Q3E4H9_LENED</name>
<reference evidence="4 5" key="1">
    <citation type="submission" date="2016-08" db="EMBL/GenBank/DDBJ databases">
        <authorList>
            <consortium name="Lentinula edodes genome sequencing consortium"/>
            <person name="Sakamoto Y."/>
            <person name="Nakade K."/>
            <person name="Sato S."/>
            <person name="Yoshida Y."/>
            <person name="Miyazaki K."/>
            <person name="Natsume S."/>
            <person name="Konno N."/>
        </authorList>
    </citation>
    <scope>NUCLEOTIDE SEQUENCE [LARGE SCALE GENOMIC DNA]</scope>
    <source>
        <strain evidence="4 5">NBRC 111202</strain>
    </source>
</reference>
<reference evidence="4 5" key="2">
    <citation type="submission" date="2017-02" db="EMBL/GenBank/DDBJ databases">
        <title>A genome survey and senescence transcriptome analysis in Lentinula edodes.</title>
        <authorList>
            <person name="Sakamoto Y."/>
            <person name="Nakade K."/>
            <person name="Sato S."/>
            <person name="Yoshida Y."/>
            <person name="Miyazaki K."/>
            <person name="Natsume S."/>
            <person name="Konno N."/>
        </authorList>
    </citation>
    <scope>NUCLEOTIDE SEQUENCE [LARGE SCALE GENOMIC DNA]</scope>
    <source>
        <strain evidence="4 5">NBRC 111202</strain>
    </source>
</reference>
<dbReference type="PANTHER" id="PTHR24320:SF282">
    <property type="entry name" value="WW DOMAIN-CONTAINING OXIDOREDUCTASE"/>
    <property type="match status" value="1"/>
</dbReference>
<evidence type="ECO:0000256" key="1">
    <source>
        <dbReference type="ARBA" id="ARBA00006484"/>
    </source>
</evidence>
<dbReference type="Pfam" id="PF00106">
    <property type="entry name" value="adh_short"/>
    <property type="match status" value="1"/>
</dbReference>
<keyword evidence="2" id="KW-0521">NADP</keyword>
<comment type="similarity">
    <text evidence="1">Belongs to the short-chain dehydrogenases/reductases (SDR) family.</text>
</comment>
<dbReference type="GO" id="GO:0016491">
    <property type="term" value="F:oxidoreductase activity"/>
    <property type="evidence" value="ECO:0007669"/>
    <property type="project" value="UniProtKB-KW"/>
</dbReference>
<dbReference type="InterPro" id="IPR036291">
    <property type="entry name" value="NAD(P)-bd_dom_sf"/>
</dbReference>
<dbReference type="PRINTS" id="PR00081">
    <property type="entry name" value="GDHRDH"/>
</dbReference>
<proteinExistence type="inferred from homology"/>
<dbReference type="Gene3D" id="3.40.50.720">
    <property type="entry name" value="NAD(P)-binding Rossmann-like Domain"/>
    <property type="match status" value="1"/>
</dbReference>
<accession>A0A1Q3E4H9</accession>
<dbReference type="AlphaFoldDB" id="A0A1Q3E4H9"/>
<keyword evidence="3" id="KW-0560">Oxidoreductase</keyword>
<evidence type="ECO:0000313" key="5">
    <source>
        <dbReference type="Proteomes" id="UP000188533"/>
    </source>
</evidence>
<dbReference type="PANTHER" id="PTHR24320">
    <property type="entry name" value="RETINOL DEHYDROGENASE"/>
    <property type="match status" value="1"/>
</dbReference>
<evidence type="ECO:0000256" key="3">
    <source>
        <dbReference type="ARBA" id="ARBA00023002"/>
    </source>
</evidence>
<comment type="caution">
    <text evidence="4">The sequence shown here is derived from an EMBL/GenBank/DDBJ whole genome shotgun (WGS) entry which is preliminary data.</text>
</comment>
<organism evidence="4 5">
    <name type="scientific">Lentinula edodes</name>
    <name type="common">Shiitake mushroom</name>
    <name type="synonym">Lentinus edodes</name>
    <dbReference type="NCBI Taxonomy" id="5353"/>
    <lineage>
        <taxon>Eukaryota</taxon>
        <taxon>Fungi</taxon>
        <taxon>Dikarya</taxon>
        <taxon>Basidiomycota</taxon>
        <taxon>Agaricomycotina</taxon>
        <taxon>Agaricomycetes</taxon>
        <taxon>Agaricomycetidae</taxon>
        <taxon>Agaricales</taxon>
        <taxon>Marasmiineae</taxon>
        <taxon>Omphalotaceae</taxon>
        <taxon>Lentinula</taxon>
    </lineage>
</organism>
<dbReference type="Proteomes" id="UP000188533">
    <property type="component" value="Unassembled WGS sequence"/>
</dbReference>